<comment type="caution">
    <text evidence="1">The sequence shown here is derived from an EMBL/GenBank/DDBJ whole genome shotgun (WGS) entry which is preliminary data.</text>
</comment>
<protein>
    <recommendedName>
        <fullName evidence="2">PilC beta-propeller domain-containing protein</fullName>
    </recommendedName>
</protein>
<evidence type="ECO:0000313" key="1">
    <source>
        <dbReference type="EMBL" id="KKK90859.1"/>
    </source>
</evidence>
<name>A0A0F9BJV9_9ZZZZ</name>
<proteinExistence type="predicted"/>
<feature type="non-terminal residue" evidence="1">
    <location>
        <position position="1"/>
    </location>
</feature>
<dbReference type="EMBL" id="LAZR01048910">
    <property type="protein sequence ID" value="KKK90859.1"/>
    <property type="molecule type" value="Genomic_DNA"/>
</dbReference>
<evidence type="ECO:0008006" key="2">
    <source>
        <dbReference type="Google" id="ProtNLM"/>
    </source>
</evidence>
<sequence>PGYCHLYLVDQSSYVFDLSSIDPATTGVDPDAAKTVDSWRTVVVGGMRFGGACKNEGDACTQDMDGDGDIDSDDCVNTPVADLGYSSYFALDITNTAEAPKLLWEFNDPDLGYSTTGPAIVRIAATSVDGGGTEYFDNTKNGYWYIVVGSGPTGPIDKDNTQFLGRSDQNFKLFVFDAYEGPNSGLTVIDTGVPDAFAGSMFNIAFDTLASHPDPVVKDYSDDAMYIGYTKKCTSDRAKSGVQGECNAGYWNDGGIGRLVTFADPDPAKWEYSTLIDGIGPVTAATAKAIAADAGADDIILVLAATGRYSYVRPLANGTSMPDDYQAVRHIIGTIDPCYYSPKFPYGDAPANGGAGCSGVSVDLNEFNDVTDVADVIDGLKDAGKAGWFIEMDPSGTYTEENMSGVEETFEVAAERAITDLVATSDGVLF</sequence>
<dbReference type="AlphaFoldDB" id="A0A0F9BJV9"/>
<feature type="non-terminal residue" evidence="1">
    <location>
        <position position="430"/>
    </location>
</feature>
<organism evidence="1">
    <name type="scientific">marine sediment metagenome</name>
    <dbReference type="NCBI Taxonomy" id="412755"/>
    <lineage>
        <taxon>unclassified sequences</taxon>
        <taxon>metagenomes</taxon>
        <taxon>ecological metagenomes</taxon>
    </lineage>
</organism>
<accession>A0A0F9BJV9</accession>
<reference evidence="1" key="1">
    <citation type="journal article" date="2015" name="Nature">
        <title>Complex archaea that bridge the gap between prokaryotes and eukaryotes.</title>
        <authorList>
            <person name="Spang A."/>
            <person name="Saw J.H."/>
            <person name="Jorgensen S.L."/>
            <person name="Zaremba-Niedzwiedzka K."/>
            <person name="Martijn J."/>
            <person name="Lind A.E."/>
            <person name="van Eijk R."/>
            <person name="Schleper C."/>
            <person name="Guy L."/>
            <person name="Ettema T.J."/>
        </authorList>
    </citation>
    <scope>NUCLEOTIDE SEQUENCE</scope>
</reference>
<gene>
    <name evidence="1" type="ORF">LCGC14_2718770</name>
</gene>